<name>A0ACB8APJ5_9AGAM</name>
<sequence length="524" mass="58963">MMEDVIEPMPPKSWAPQKAPTARIPKKFKWSGELFTDTASGLAERLCEVAMKDPSDPKDGVRISLLVSPLDSLRIHKLYTIPQLNAVFRACDGAKQFAKMGPASEKDSEAVTLFTRHMLTKRQVAVIPLSLDGSEVALLFIFPAKSDGLCNYLRVPQQMRSNEPLIAALLPWKVLSSKFAQHPAQRPLDKTLHQNSQSVAHINRQSTGRPIKKRSLAQAMKLLGFPKALLDFMAIGVRPYCVWFPSDGDAKQPGFETRLLRFILGKTQATFVSPESTVRVIFIHVGALNTLDQFPMLASRRRDSPEIQFWTYGTHHSVSCDRWGVREIYPLGGVITFTPSAILENPVDSYQIMDRASEHPLWECYLLPEVLGLVTSDVTTNNTGEISGFQGGQHDYLMPIIDLIDTRGVSVLWAPFDVDTRLSSSQWLRWQINTMGLAGEQLAEECVKAASSRYSNIPQSQLSTTVETDISQDLRRMQTQPSLVDECRRFVVIKAPSEDHIAWDRDELEWCSATKFDFMDDFFT</sequence>
<dbReference type="Proteomes" id="UP000790377">
    <property type="component" value="Unassembled WGS sequence"/>
</dbReference>
<accession>A0ACB8APJ5</accession>
<keyword evidence="2" id="KW-1185">Reference proteome</keyword>
<evidence type="ECO:0000313" key="1">
    <source>
        <dbReference type="EMBL" id="KAH7914492.1"/>
    </source>
</evidence>
<reference evidence="1" key="1">
    <citation type="journal article" date="2021" name="New Phytol.">
        <title>Evolutionary innovations through gain and loss of genes in the ectomycorrhizal Boletales.</title>
        <authorList>
            <person name="Wu G."/>
            <person name="Miyauchi S."/>
            <person name="Morin E."/>
            <person name="Kuo A."/>
            <person name="Drula E."/>
            <person name="Varga T."/>
            <person name="Kohler A."/>
            <person name="Feng B."/>
            <person name="Cao Y."/>
            <person name="Lipzen A."/>
            <person name="Daum C."/>
            <person name="Hundley H."/>
            <person name="Pangilinan J."/>
            <person name="Johnson J."/>
            <person name="Barry K."/>
            <person name="LaButti K."/>
            <person name="Ng V."/>
            <person name="Ahrendt S."/>
            <person name="Min B."/>
            <person name="Choi I.G."/>
            <person name="Park H."/>
            <person name="Plett J.M."/>
            <person name="Magnuson J."/>
            <person name="Spatafora J.W."/>
            <person name="Nagy L.G."/>
            <person name="Henrissat B."/>
            <person name="Grigoriev I.V."/>
            <person name="Yang Z.L."/>
            <person name="Xu J."/>
            <person name="Martin F.M."/>
        </authorList>
    </citation>
    <scope>NUCLEOTIDE SEQUENCE</scope>
    <source>
        <strain evidence="1">ATCC 28755</strain>
    </source>
</reference>
<organism evidence="1 2">
    <name type="scientific">Hygrophoropsis aurantiaca</name>
    <dbReference type="NCBI Taxonomy" id="72124"/>
    <lineage>
        <taxon>Eukaryota</taxon>
        <taxon>Fungi</taxon>
        <taxon>Dikarya</taxon>
        <taxon>Basidiomycota</taxon>
        <taxon>Agaricomycotina</taxon>
        <taxon>Agaricomycetes</taxon>
        <taxon>Agaricomycetidae</taxon>
        <taxon>Boletales</taxon>
        <taxon>Coniophorineae</taxon>
        <taxon>Hygrophoropsidaceae</taxon>
        <taxon>Hygrophoropsis</taxon>
    </lineage>
</organism>
<protein>
    <submittedName>
        <fullName evidence="1">Uncharacterized protein</fullName>
    </submittedName>
</protein>
<evidence type="ECO:0000313" key="2">
    <source>
        <dbReference type="Proteomes" id="UP000790377"/>
    </source>
</evidence>
<proteinExistence type="predicted"/>
<dbReference type="EMBL" id="MU267613">
    <property type="protein sequence ID" value="KAH7914492.1"/>
    <property type="molecule type" value="Genomic_DNA"/>
</dbReference>
<gene>
    <name evidence="1" type="ORF">BJ138DRAFT_386616</name>
</gene>
<comment type="caution">
    <text evidence="1">The sequence shown here is derived from an EMBL/GenBank/DDBJ whole genome shotgun (WGS) entry which is preliminary data.</text>
</comment>